<protein>
    <submittedName>
        <fullName evidence="2">Uncharacterized protein</fullName>
    </submittedName>
</protein>
<evidence type="ECO:0000256" key="1">
    <source>
        <dbReference type="SAM" id="MobiDB-lite"/>
    </source>
</evidence>
<sequence length="156" mass="17215">MPGTAAPDALEDDALTAPADDLQDDDLELPPVPEELVFTTSAKDRPAADEGDRELPFEIDGERYVAHRPADSSFALVMSAGARTMSAPNRMAAITRFLDSTLSPESRDRLLDRLEDPDDPFELEDLTRVLVALVKRWSAASRPGKARQRAGSRRRR</sequence>
<dbReference type="EMBL" id="JACJII010000001">
    <property type="protein sequence ID" value="MBA9005916.1"/>
    <property type="molecule type" value="Genomic_DNA"/>
</dbReference>
<keyword evidence="3" id="KW-1185">Reference proteome</keyword>
<dbReference type="Pfam" id="PF23781">
    <property type="entry name" value="Phage_TAC_16"/>
    <property type="match status" value="1"/>
</dbReference>
<gene>
    <name evidence="2" type="ORF">HNR21_004798</name>
</gene>
<evidence type="ECO:0000313" key="3">
    <source>
        <dbReference type="Proteomes" id="UP000539313"/>
    </source>
</evidence>
<proteinExistence type="predicted"/>
<feature type="region of interest" description="Disordered" evidence="1">
    <location>
        <begin position="1"/>
        <end position="28"/>
    </location>
</feature>
<reference evidence="2 3" key="1">
    <citation type="submission" date="2020-08" db="EMBL/GenBank/DDBJ databases">
        <title>Sequencing the genomes of 1000 actinobacteria strains.</title>
        <authorList>
            <person name="Klenk H.-P."/>
        </authorList>
    </citation>
    <scope>NUCLEOTIDE SEQUENCE [LARGE SCALE GENOMIC DNA]</scope>
    <source>
        <strain evidence="2 3">DSM 45823</strain>
    </source>
</reference>
<dbReference type="AlphaFoldDB" id="A0A7W3N1N7"/>
<evidence type="ECO:0000313" key="2">
    <source>
        <dbReference type="EMBL" id="MBA9005916.1"/>
    </source>
</evidence>
<dbReference type="InterPro" id="IPR056927">
    <property type="entry name" value="Phage_TAC"/>
</dbReference>
<dbReference type="RefSeq" id="WP_182706971.1">
    <property type="nucleotide sequence ID" value="NZ_JACJII010000001.1"/>
</dbReference>
<organism evidence="2 3">
    <name type="scientific">Thermomonospora cellulosilytica</name>
    <dbReference type="NCBI Taxonomy" id="1411118"/>
    <lineage>
        <taxon>Bacteria</taxon>
        <taxon>Bacillati</taxon>
        <taxon>Actinomycetota</taxon>
        <taxon>Actinomycetes</taxon>
        <taxon>Streptosporangiales</taxon>
        <taxon>Thermomonosporaceae</taxon>
        <taxon>Thermomonospora</taxon>
    </lineage>
</organism>
<comment type="caution">
    <text evidence="2">The sequence shown here is derived from an EMBL/GenBank/DDBJ whole genome shotgun (WGS) entry which is preliminary data.</text>
</comment>
<dbReference type="Proteomes" id="UP000539313">
    <property type="component" value="Unassembled WGS sequence"/>
</dbReference>
<accession>A0A7W3N1N7</accession>
<name>A0A7W3N1N7_9ACTN</name>